<accession>A0ABD1L2P5</accession>
<dbReference type="Pfam" id="PF00892">
    <property type="entry name" value="EamA"/>
    <property type="match status" value="2"/>
</dbReference>
<feature type="transmembrane region" description="Helical" evidence="6">
    <location>
        <begin position="247"/>
        <end position="272"/>
    </location>
</feature>
<evidence type="ECO:0000256" key="2">
    <source>
        <dbReference type="ARBA" id="ARBA00007635"/>
    </source>
</evidence>
<dbReference type="SUPFAM" id="SSF103481">
    <property type="entry name" value="Multidrug resistance efflux transporter EmrE"/>
    <property type="match status" value="2"/>
</dbReference>
<feature type="transmembrane region" description="Helical" evidence="6">
    <location>
        <begin position="52"/>
        <end position="69"/>
    </location>
</feature>
<comment type="subcellular location">
    <subcellularLocation>
        <location evidence="1 6">Membrane</location>
        <topology evidence="1 6">Multi-pass membrane protein</topology>
    </subcellularLocation>
</comment>
<proteinExistence type="inferred from homology"/>
<keyword evidence="4 6" id="KW-1133">Transmembrane helix</keyword>
<protein>
    <recommendedName>
        <fullName evidence="6">WAT1-related protein</fullName>
    </recommendedName>
</protein>
<evidence type="ECO:0000256" key="4">
    <source>
        <dbReference type="ARBA" id="ARBA00022989"/>
    </source>
</evidence>
<dbReference type="InterPro" id="IPR030184">
    <property type="entry name" value="WAT1-related"/>
</dbReference>
<keyword evidence="3 6" id="KW-0812">Transmembrane</keyword>
<evidence type="ECO:0000256" key="6">
    <source>
        <dbReference type="RuleBase" id="RU363077"/>
    </source>
</evidence>
<feature type="transmembrane region" description="Helical" evidence="6">
    <location>
        <begin position="188"/>
        <end position="208"/>
    </location>
</feature>
<evidence type="ECO:0000256" key="3">
    <source>
        <dbReference type="ARBA" id="ARBA00022692"/>
    </source>
</evidence>
<dbReference type="InterPro" id="IPR037185">
    <property type="entry name" value="EmrE-like"/>
</dbReference>
<evidence type="ECO:0000313" key="9">
    <source>
        <dbReference type="Proteomes" id="UP001603857"/>
    </source>
</evidence>
<feature type="transmembrane region" description="Helical" evidence="6">
    <location>
        <begin position="284"/>
        <end position="304"/>
    </location>
</feature>
<feature type="transmembrane region" description="Helical" evidence="6">
    <location>
        <begin position="310"/>
        <end position="330"/>
    </location>
</feature>
<keyword evidence="9" id="KW-1185">Reference proteome</keyword>
<dbReference type="InterPro" id="IPR000620">
    <property type="entry name" value="EamA_dom"/>
</dbReference>
<dbReference type="PANTHER" id="PTHR31218">
    <property type="entry name" value="WAT1-RELATED PROTEIN"/>
    <property type="match status" value="1"/>
</dbReference>
<dbReference type="GO" id="GO:0016020">
    <property type="term" value="C:membrane"/>
    <property type="evidence" value="ECO:0007669"/>
    <property type="project" value="UniProtKB-SubCell"/>
</dbReference>
<reference evidence="8 9" key="1">
    <citation type="submission" date="2024-08" db="EMBL/GenBank/DDBJ databases">
        <title>Insights into the chromosomal genome structure of Flemingia macrophylla.</title>
        <authorList>
            <person name="Ding Y."/>
            <person name="Zhao Y."/>
            <person name="Bi W."/>
            <person name="Wu M."/>
            <person name="Zhao G."/>
            <person name="Gong Y."/>
            <person name="Li W."/>
            <person name="Zhang P."/>
        </authorList>
    </citation>
    <scope>NUCLEOTIDE SEQUENCE [LARGE SCALE GENOMIC DNA]</scope>
    <source>
        <strain evidence="8">DYQJB</strain>
        <tissue evidence="8">Leaf</tissue>
    </source>
</reference>
<evidence type="ECO:0000259" key="7">
    <source>
        <dbReference type="Pfam" id="PF00892"/>
    </source>
</evidence>
<sequence>MMEKICGANFGKMLNQGKPYLLTVGLQFGMAGTFIITKASLDHGMSRFVLTVYRNVIAAFALAPFALIFERNRPKMTMPVFMQIMGLGFLEPVIDQTFTCLGMQYTSASFASAIMNAVPSVTFVIAVILRLERMKLKELRSQAKVIGTMVTFGGALLMTLYKGSEINLFNHQNTSHHQSHTQEGHKHWVAGTLFLCLGCLSWSCFYILQSITVKRYPAELSLSSLICLMGALQSAVVAVIADRNPRAWAIGFDFTLYGPLYAGIMSSGIAYYVQGLVMKSRGPVFMTSFNPLLMIIVATLGSFLLGEQLYLGSIIGAIIIVVGLYSVVWGKARDYEILKLPSIEAVKEMETQQLPITSSTHDSRELETINAVN</sequence>
<organism evidence="8 9">
    <name type="scientific">Flemingia macrophylla</name>
    <dbReference type="NCBI Taxonomy" id="520843"/>
    <lineage>
        <taxon>Eukaryota</taxon>
        <taxon>Viridiplantae</taxon>
        <taxon>Streptophyta</taxon>
        <taxon>Embryophyta</taxon>
        <taxon>Tracheophyta</taxon>
        <taxon>Spermatophyta</taxon>
        <taxon>Magnoliopsida</taxon>
        <taxon>eudicotyledons</taxon>
        <taxon>Gunneridae</taxon>
        <taxon>Pentapetalae</taxon>
        <taxon>rosids</taxon>
        <taxon>fabids</taxon>
        <taxon>Fabales</taxon>
        <taxon>Fabaceae</taxon>
        <taxon>Papilionoideae</taxon>
        <taxon>50 kb inversion clade</taxon>
        <taxon>NPAAA clade</taxon>
        <taxon>indigoferoid/millettioid clade</taxon>
        <taxon>Phaseoleae</taxon>
        <taxon>Flemingia</taxon>
    </lineage>
</organism>
<feature type="transmembrane region" description="Helical" evidence="6">
    <location>
        <begin position="106"/>
        <end position="131"/>
    </location>
</feature>
<dbReference type="AlphaFoldDB" id="A0ABD1L2P5"/>
<evidence type="ECO:0000313" key="8">
    <source>
        <dbReference type="EMBL" id="KAL2317788.1"/>
    </source>
</evidence>
<feature type="transmembrane region" description="Helical" evidence="6">
    <location>
        <begin position="220"/>
        <end position="241"/>
    </location>
</feature>
<comment type="caution">
    <text evidence="8">The sequence shown here is derived from an EMBL/GenBank/DDBJ whole genome shotgun (WGS) entry which is preliminary data.</text>
</comment>
<feature type="transmembrane region" description="Helical" evidence="6">
    <location>
        <begin position="76"/>
        <end position="94"/>
    </location>
</feature>
<feature type="transmembrane region" description="Helical" evidence="6">
    <location>
        <begin position="143"/>
        <end position="161"/>
    </location>
</feature>
<dbReference type="EMBL" id="JBGMDY010000011">
    <property type="protein sequence ID" value="KAL2317788.1"/>
    <property type="molecule type" value="Genomic_DNA"/>
</dbReference>
<gene>
    <name evidence="8" type="ORF">Fmac_031664</name>
</gene>
<keyword evidence="5 6" id="KW-0472">Membrane</keyword>
<evidence type="ECO:0000256" key="1">
    <source>
        <dbReference type="ARBA" id="ARBA00004141"/>
    </source>
</evidence>
<evidence type="ECO:0000256" key="5">
    <source>
        <dbReference type="ARBA" id="ARBA00023136"/>
    </source>
</evidence>
<feature type="domain" description="EamA" evidence="7">
    <location>
        <begin position="191"/>
        <end position="328"/>
    </location>
</feature>
<feature type="transmembrane region" description="Helical" evidence="6">
    <location>
        <begin position="20"/>
        <end position="40"/>
    </location>
</feature>
<dbReference type="Proteomes" id="UP001603857">
    <property type="component" value="Unassembled WGS sequence"/>
</dbReference>
<name>A0ABD1L2P5_9FABA</name>
<feature type="domain" description="EamA" evidence="7">
    <location>
        <begin position="20"/>
        <end position="159"/>
    </location>
</feature>
<comment type="similarity">
    <text evidence="2 6">Belongs to the drug/metabolite transporter (DMT) superfamily. Plant drug/metabolite exporter (P-DME) (TC 2.A.7.4) family.</text>
</comment>